<dbReference type="OrthoDB" id="9809303at2"/>
<organism evidence="9 10">
    <name type="scientific">Roseivivax jejudonensis</name>
    <dbReference type="NCBI Taxonomy" id="1529041"/>
    <lineage>
        <taxon>Bacteria</taxon>
        <taxon>Pseudomonadati</taxon>
        <taxon>Pseudomonadota</taxon>
        <taxon>Alphaproteobacteria</taxon>
        <taxon>Rhodobacterales</taxon>
        <taxon>Roseobacteraceae</taxon>
        <taxon>Roseivivax</taxon>
    </lineage>
</organism>
<dbReference type="Pfam" id="PF02080">
    <property type="entry name" value="TrkA_C"/>
    <property type="match status" value="1"/>
</dbReference>
<feature type="transmembrane region" description="Helical" evidence="7">
    <location>
        <begin position="488"/>
        <end position="505"/>
    </location>
</feature>
<feature type="transmembrane region" description="Helical" evidence="7">
    <location>
        <begin position="120"/>
        <end position="138"/>
    </location>
</feature>
<feature type="domain" description="RCK C-terminal" evidence="8">
    <location>
        <begin position="213"/>
        <end position="297"/>
    </location>
</feature>
<feature type="transmembrane region" description="Helical" evidence="7">
    <location>
        <begin position="33"/>
        <end position="50"/>
    </location>
</feature>
<accession>A0A1X6Y5Z6</accession>
<dbReference type="InterPro" id="IPR051679">
    <property type="entry name" value="DASS-Related_Transporters"/>
</dbReference>
<evidence type="ECO:0000313" key="10">
    <source>
        <dbReference type="Proteomes" id="UP000193570"/>
    </source>
</evidence>
<dbReference type="GO" id="GO:0006813">
    <property type="term" value="P:potassium ion transport"/>
    <property type="evidence" value="ECO:0007669"/>
    <property type="project" value="InterPro"/>
</dbReference>
<dbReference type="SUPFAM" id="SSF116726">
    <property type="entry name" value="TrkA C-terminal domain-like"/>
    <property type="match status" value="2"/>
</dbReference>
<evidence type="ECO:0000256" key="2">
    <source>
        <dbReference type="ARBA" id="ARBA00022448"/>
    </source>
</evidence>
<feature type="transmembrane region" description="Helical" evidence="7">
    <location>
        <begin position="535"/>
        <end position="553"/>
    </location>
</feature>
<dbReference type="EMBL" id="FWFK01000001">
    <property type="protein sequence ID" value="SLN11410.1"/>
    <property type="molecule type" value="Genomic_DNA"/>
</dbReference>
<feature type="transmembrane region" description="Helical" evidence="7">
    <location>
        <begin position="405"/>
        <end position="438"/>
    </location>
</feature>
<dbReference type="PROSITE" id="PS01271">
    <property type="entry name" value="NA_SULFATE"/>
    <property type="match status" value="1"/>
</dbReference>
<keyword evidence="2" id="KW-0813">Transport</keyword>
<keyword evidence="6 7" id="KW-0472">Membrane</keyword>
<dbReference type="Gene3D" id="3.30.70.1450">
    <property type="entry name" value="Regulator of K+ conductance, C-terminal domain"/>
    <property type="match status" value="2"/>
</dbReference>
<dbReference type="InterPro" id="IPR004680">
    <property type="entry name" value="Cit_transptr-like_dom"/>
</dbReference>
<dbReference type="GO" id="GO:0005886">
    <property type="term" value="C:plasma membrane"/>
    <property type="evidence" value="ECO:0007669"/>
    <property type="project" value="TreeGrafter"/>
</dbReference>
<evidence type="ECO:0000256" key="3">
    <source>
        <dbReference type="ARBA" id="ARBA00022692"/>
    </source>
</evidence>
<evidence type="ECO:0000256" key="6">
    <source>
        <dbReference type="ARBA" id="ARBA00023136"/>
    </source>
</evidence>
<dbReference type="InterPro" id="IPR006037">
    <property type="entry name" value="RCK_C"/>
</dbReference>
<evidence type="ECO:0000256" key="5">
    <source>
        <dbReference type="ARBA" id="ARBA00022989"/>
    </source>
</evidence>
<feature type="transmembrane region" description="Helical" evidence="7">
    <location>
        <begin position="178"/>
        <end position="202"/>
    </location>
</feature>
<evidence type="ECO:0000256" key="7">
    <source>
        <dbReference type="SAM" id="Phobius"/>
    </source>
</evidence>
<name>A0A1X6Y5Z6_9RHOB</name>
<feature type="transmembrane region" description="Helical" evidence="7">
    <location>
        <begin position="145"/>
        <end position="166"/>
    </location>
</feature>
<feature type="transmembrane region" description="Helical" evidence="7">
    <location>
        <begin position="97"/>
        <end position="114"/>
    </location>
</feature>
<keyword evidence="3 7" id="KW-0812">Transmembrane</keyword>
<evidence type="ECO:0000256" key="4">
    <source>
        <dbReference type="ARBA" id="ARBA00022737"/>
    </source>
</evidence>
<reference evidence="9 10" key="1">
    <citation type="submission" date="2017-03" db="EMBL/GenBank/DDBJ databases">
        <authorList>
            <person name="Afonso C.L."/>
            <person name="Miller P.J."/>
            <person name="Scott M.A."/>
            <person name="Spackman E."/>
            <person name="Goraichik I."/>
            <person name="Dimitrov K.M."/>
            <person name="Suarez D.L."/>
            <person name="Swayne D.E."/>
        </authorList>
    </citation>
    <scope>NUCLEOTIDE SEQUENCE [LARGE SCALE GENOMIC DNA]</scope>
    <source>
        <strain evidence="9 10">CECT 8625</strain>
    </source>
</reference>
<dbReference type="InterPro" id="IPR036721">
    <property type="entry name" value="RCK_C_sf"/>
</dbReference>
<dbReference type="Pfam" id="PF03600">
    <property type="entry name" value="CitMHS"/>
    <property type="match status" value="1"/>
</dbReference>
<dbReference type="AlphaFoldDB" id="A0A1X6Y5Z6"/>
<feature type="transmembrane region" description="Helical" evidence="7">
    <location>
        <begin position="450"/>
        <end position="468"/>
    </location>
</feature>
<feature type="domain" description="RCK C-terminal" evidence="8">
    <location>
        <begin position="303"/>
        <end position="387"/>
    </location>
</feature>
<feature type="transmembrane region" description="Helical" evidence="7">
    <location>
        <begin position="573"/>
        <end position="593"/>
    </location>
</feature>
<dbReference type="PROSITE" id="PS51202">
    <property type="entry name" value="RCK_C"/>
    <property type="match status" value="2"/>
</dbReference>
<dbReference type="Proteomes" id="UP000193570">
    <property type="component" value="Unassembled WGS sequence"/>
</dbReference>
<proteinExistence type="predicted"/>
<sequence length="595" mass="62526">MTSSLGLDPAVLALALLFLLFVAFIVEKYPPDVTAVGGAALFIVFGLVPSDDVMSVFSSSAPITIAAMFVVSGALVRTGVLDALANLVVDRAQSRPVTAVALFVFATITASAFMNNTPVVLVLIPVVIRLATSLGLAPTRLLIPLSYAAILGGTCTLIGTSTNILVDGVARQNGLEPFSIFEIAPVGIIVAAVGGVAMLALGKFLLPARASRDAAGGDGAETAFLSEVMVQDGYRYIGEPLGTIADFQRSRVRVTGLRRGAEIERANLDDQVLRKGDALIIIAETSELLTLSERTGLRVGLRRSIEIDKEADVRVVEAIITPSRRSSGIRIADLALGRRAGIRVLGAFRPRHIAGADLSSVRLRPADKLLLEGTPEGFEELSRSGDVVSVTSPVGRAYRRRQAPIAVLALLGIVGLAAFDVMPIGVLALVGVAAILILRCIDNDEAWGSVDASILILIFAMLIVGLGLENTGAVELIVSAVTPWLRELSPVLMLLAVYFVGSFLTEVVTNNAVAVIFTPIVISLAGQLGVDPRPFVVAVMFSASASFATPIGYQTNTLVYGAGNYRFSDFLKIGIPMNIVVGVTAVAAIPLFFPL</sequence>
<feature type="transmembrane region" description="Helical" evidence="7">
    <location>
        <begin position="6"/>
        <end position="26"/>
    </location>
</feature>
<evidence type="ECO:0000313" key="9">
    <source>
        <dbReference type="EMBL" id="SLN11410.1"/>
    </source>
</evidence>
<evidence type="ECO:0000256" key="1">
    <source>
        <dbReference type="ARBA" id="ARBA00004141"/>
    </source>
</evidence>
<dbReference type="GO" id="GO:0008324">
    <property type="term" value="F:monoatomic cation transmembrane transporter activity"/>
    <property type="evidence" value="ECO:0007669"/>
    <property type="project" value="InterPro"/>
</dbReference>
<dbReference type="PANTHER" id="PTHR43652">
    <property type="entry name" value="BASIC AMINO ACID ANTIPORTER YFCC-RELATED"/>
    <property type="match status" value="1"/>
</dbReference>
<gene>
    <name evidence="9" type="ORF">ROJ8625_00260</name>
</gene>
<comment type="subcellular location">
    <subcellularLocation>
        <location evidence="1">Membrane</location>
        <topology evidence="1">Multi-pass membrane protein</topology>
    </subcellularLocation>
</comment>
<dbReference type="RefSeq" id="WP_085790037.1">
    <property type="nucleotide sequence ID" value="NZ_FWFK01000001.1"/>
</dbReference>
<dbReference type="InterPro" id="IPR031312">
    <property type="entry name" value="Na/sul_symport_CS"/>
</dbReference>
<keyword evidence="5 7" id="KW-1133">Transmembrane helix</keyword>
<protein>
    <submittedName>
        <fullName evidence="9">Citrate transporter</fullName>
    </submittedName>
</protein>
<keyword evidence="10" id="KW-1185">Reference proteome</keyword>
<evidence type="ECO:0000259" key="8">
    <source>
        <dbReference type="PROSITE" id="PS51202"/>
    </source>
</evidence>
<feature type="transmembrane region" description="Helical" evidence="7">
    <location>
        <begin position="56"/>
        <end position="76"/>
    </location>
</feature>
<dbReference type="PANTHER" id="PTHR43652:SF2">
    <property type="entry name" value="BASIC AMINO ACID ANTIPORTER YFCC-RELATED"/>
    <property type="match status" value="1"/>
</dbReference>
<keyword evidence="4" id="KW-0677">Repeat</keyword>